<dbReference type="InterPro" id="IPR012999">
    <property type="entry name" value="Pyr_OxRdtase_I_AS"/>
</dbReference>
<dbReference type="NCBIfam" id="TIGR01350">
    <property type="entry name" value="lipoamide_DH"/>
    <property type="match status" value="1"/>
</dbReference>
<keyword evidence="14" id="KW-0547">Nucleotide-binding</keyword>
<evidence type="ECO:0000256" key="8">
    <source>
        <dbReference type="ARBA" id="ARBA00023002"/>
    </source>
</evidence>
<evidence type="ECO:0000256" key="5">
    <source>
        <dbReference type="ARBA" id="ARBA00022490"/>
    </source>
</evidence>
<dbReference type="InterPro" id="IPR004099">
    <property type="entry name" value="Pyr_nucl-diS_OxRdtase_dimer"/>
</dbReference>
<evidence type="ECO:0000256" key="7">
    <source>
        <dbReference type="ARBA" id="ARBA00022827"/>
    </source>
</evidence>
<dbReference type="PROSITE" id="PS00076">
    <property type="entry name" value="PYRIDINE_REDOX_1"/>
    <property type="match status" value="1"/>
</dbReference>
<feature type="binding site" evidence="14">
    <location>
        <position position="50"/>
    </location>
    <ligand>
        <name>FAD</name>
        <dbReference type="ChEBI" id="CHEBI:57692"/>
    </ligand>
</feature>
<comment type="caution">
    <text evidence="19">The sequence shown here is derived from an EMBL/GenBank/DDBJ whole genome shotgun (WGS) entry which is preliminary data.</text>
</comment>
<evidence type="ECO:0000256" key="14">
    <source>
        <dbReference type="PIRSR" id="PIRSR000350-3"/>
    </source>
</evidence>
<name>A0A9D1PKX6_9BACI</name>
<dbReference type="SUPFAM" id="SSF55424">
    <property type="entry name" value="FAD/NAD-linked reductases, dimerisation (C-terminal) domain"/>
    <property type="match status" value="1"/>
</dbReference>
<sequence length="447" mass="48882">MKKFDVIVIGAGPGGYVTAIRSAQLGKKVALIEKEKVGGTCLHVGCIPSKTYIHVAAQIESARQMQQYGVTVQDLRIDFSKVKEKKDKVISRLEQGVTHLCKKNNITMIYGEAQIKDSFVTVEGETYTAKDIVIATGSRPFIPNIKGLDEIEYITTDSFFSIQTLPKTMCIIGGGVIAVELASALALMNVHVTIIEVAEDILLSEDKEARGIVKKRLQKNGIDIITNTKIKEVKQNVVSLLEKDIPYEKLLIATGRIPNVEIIQNEQLEMNGKFIAVNCHFETSKGHIYAIGDITGGYQLAHAAIMEGIYVAEKIAGKLVAEIKENDIPRCVYTTPEIASIGISEEKAKELGYDVQVSTTMLNGNGKAISNDATDGFVKIISEKKYGEILGAVIVSKNATEMIHAILGMKYVEGTIEELASMTWAHPTLSEVIFESANNFFGKAIHM</sequence>
<dbReference type="PRINTS" id="PR00368">
    <property type="entry name" value="FADPNR"/>
</dbReference>
<dbReference type="SUPFAM" id="SSF51905">
    <property type="entry name" value="FAD/NAD(P)-binding domain"/>
    <property type="match status" value="1"/>
</dbReference>
<comment type="similarity">
    <text evidence="2 16">Belongs to the class-I pyridine nucleotide-disulfide oxidoreductase family.</text>
</comment>
<accession>A0A9D1PKX6</accession>
<dbReference type="InterPro" id="IPR016156">
    <property type="entry name" value="FAD/NAD-linked_Rdtase_dimer_sf"/>
</dbReference>
<keyword evidence="9 14" id="KW-0520">NAD</keyword>
<dbReference type="PANTHER" id="PTHR22912:SF217">
    <property type="entry name" value="DIHYDROLIPOYL DEHYDROGENASE"/>
    <property type="match status" value="1"/>
</dbReference>
<evidence type="ECO:0000256" key="4">
    <source>
        <dbReference type="ARBA" id="ARBA00016961"/>
    </source>
</evidence>
<feature type="active site" description="Proton acceptor" evidence="13">
    <location>
        <position position="426"/>
    </location>
</feature>
<keyword evidence="6 16" id="KW-0285">Flavoprotein</keyword>
<feature type="binding site" evidence="14">
    <location>
        <begin position="173"/>
        <end position="180"/>
    </location>
    <ligand>
        <name>NAD(+)</name>
        <dbReference type="ChEBI" id="CHEBI:57540"/>
    </ligand>
</feature>
<comment type="miscellaneous">
    <text evidence="16">The active site is a redox-active disulfide bond.</text>
</comment>
<keyword evidence="10" id="KW-1015">Disulfide bond</keyword>
<comment type="subcellular location">
    <subcellularLocation>
        <location evidence="1">Cytoplasm</location>
    </subcellularLocation>
</comment>
<dbReference type="InterPro" id="IPR050151">
    <property type="entry name" value="Class-I_Pyr_Nuc-Dis_Oxidored"/>
</dbReference>
<evidence type="ECO:0000256" key="12">
    <source>
        <dbReference type="ARBA" id="ARBA00049187"/>
    </source>
</evidence>
<comment type="cofactor">
    <cofactor evidence="14 16">
        <name>FAD</name>
        <dbReference type="ChEBI" id="CHEBI:57692"/>
    </cofactor>
    <text evidence="14 16">Binds 1 FAD per subunit.</text>
</comment>
<evidence type="ECO:0000313" key="20">
    <source>
        <dbReference type="Proteomes" id="UP000823937"/>
    </source>
</evidence>
<feature type="disulfide bond" description="Redox-active" evidence="15">
    <location>
        <begin position="41"/>
        <end position="46"/>
    </location>
</feature>
<dbReference type="FunFam" id="3.30.390.30:FF:000001">
    <property type="entry name" value="Dihydrolipoyl dehydrogenase"/>
    <property type="match status" value="1"/>
</dbReference>
<evidence type="ECO:0000256" key="10">
    <source>
        <dbReference type="ARBA" id="ARBA00023157"/>
    </source>
</evidence>
<dbReference type="Gene3D" id="3.50.50.60">
    <property type="entry name" value="FAD/NAD(P)-binding domain"/>
    <property type="match status" value="2"/>
</dbReference>
<dbReference type="Proteomes" id="UP000823937">
    <property type="component" value="Unassembled WGS sequence"/>
</dbReference>
<dbReference type="InterPro" id="IPR006258">
    <property type="entry name" value="Lipoamide_DH"/>
</dbReference>
<dbReference type="GO" id="GO:0004148">
    <property type="term" value="F:dihydrolipoyl dehydrogenase (NADH) activity"/>
    <property type="evidence" value="ECO:0007669"/>
    <property type="project" value="UniProtKB-EC"/>
</dbReference>
<evidence type="ECO:0000256" key="6">
    <source>
        <dbReference type="ARBA" id="ARBA00022630"/>
    </source>
</evidence>
<proteinExistence type="inferred from homology"/>
<feature type="domain" description="FAD/NAD(P)-binding" evidence="18">
    <location>
        <begin position="4"/>
        <end position="308"/>
    </location>
</feature>
<dbReference type="GO" id="GO:0050660">
    <property type="term" value="F:flavin adenine dinucleotide binding"/>
    <property type="evidence" value="ECO:0007669"/>
    <property type="project" value="InterPro"/>
</dbReference>
<dbReference type="PRINTS" id="PR00411">
    <property type="entry name" value="PNDRDTASEI"/>
</dbReference>
<dbReference type="PANTHER" id="PTHR22912">
    <property type="entry name" value="DISULFIDE OXIDOREDUCTASE"/>
    <property type="match status" value="1"/>
</dbReference>
<evidence type="ECO:0000313" key="19">
    <source>
        <dbReference type="EMBL" id="HIV74296.1"/>
    </source>
</evidence>
<evidence type="ECO:0000259" key="18">
    <source>
        <dbReference type="Pfam" id="PF07992"/>
    </source>
</evidence>
<organism evidence="19 20">
    <name type="scientific">Candidatus Pseudogracilibacillus intestinigallinarum</name>
    <dbReference type="NCBI Taxonomy" id="2838742"/>
    <lineage>
        <taxon>Bacteria</taxon>
        <taxon>Bacillati</taxon>
        <taxon>Bacillota</taxon>
        <taxon>Bacilli</taxon>
        <taxon>Bacillales</taxon>
        <taxon>Bacillaceae</taxon>
        <taxon>Pseudogracilibacillus</taxon>
    </lineage>
</organism>
<dbReference type="PIRSF" id="PIRSF000350">
    <property type="entry name" value="Mercury_reductase_MerA"/>
    <property type="match status" value="1"/>
</dbReference>
<comment type="catalytic activity">
    <reaction evidence="12 16">
        <text>N(6)-[(R)-dihydrolipoyl]-L-lysyl-[protein] + NAD(+) = N(6)-[(R)-lipoyl]-L-lysyl-[protein] + NADH + H(+)</text>
        <dbReference type="Rhea" id="RHEA:15045"/>
        <dbReference type="Rhea" id="RHEA-COMP:10474"/>
        <dbReference type="Rhea" id="RHEA-COMP:10475"/>
        <dbReference type="ChEBI" id="CHEBI:15378"/>
        <dbReference type="ChEBI" id="CHEBI:57540"/>
        <dbReference type="ChEBI" id="CHEBI:57945"/>
        <dbReference type="ChEBI" id="CHEBI:83099"/>
        <dbReference type="ChEBI" id="CHEBI:83100"/>
        <dbReference type="EC" id="1.8.1.4"/>
    </reaction>
</comment>
<keyword evidence="8 16" id="KW-0560">Oxidoreductase</keyword>
<gene>
    <name evidence="19" type="primary">lpdA</name>
    <name evidence="19" type="ORF">H9895_04355</name>
</gene>
<evidence type="ECO:0000256" key="9">
    <source>
        <dbReference type="ARBA" id="ARBA00023027"/>
    </source>
</evidence>
<dbReference type="Pfam" id="PF02852">
    <property type="entry name" value="Pyr_redox_dim"/>
    <property type="match status" value="1"/>
</dbReference>
<keyword evidence="7 14" id="KW-0274">FAD</keyword>
<evidence type="ECO:0000259" key="17">
    <source>
        <dbReference type="Pfam" id="PF02852"/>
    </source>
</evidence>
<feature type="binding site" evidence="14">
    <location>
        <position position="293"/>
    </location>
    <ligand>
        <name>FAD</name>
        <dbReference type="ChEBI" id="CHEBI:57692"/>
    </ligand>
</feature>
<reference evidence="19" key="1">
    <citation type="journal article" date="2021" name="PeerJ">
        <title>Extensive microbial diversity within the chicken gut microbiome revealed by metagenomics and culture.</title>
        <authorList>
            <person name="Gilroy R."/>
            <person name="Ravi A."/>
            <person name="Getino M."/>
            <person name="Pursley I."/>
            <person name="Horton D.L."/>
            <person name="Alikhan N.F."/>
            <person name="Baker D."/>
            <person name="Gharbi K."/>
            <person name="Hall N."/>
            <person name="Watson M."/>
            <person name="Adriaenssens E.M."/>
            <person name="Foster-Nyarko E."/>
            <person name="Jarju S."/>
            <person name="Secka A."/>
            <person name="Antonio M."/>
            <person name="Oren A."/>
            <person name="Chaudhuri R.R."/>
            <person name="La Ragione R."/>
            <person name="Hildebrand F."/>
            <person name="Pallen M.J."/>
        </authorList>
    </citation>
    <scope>NUCLEOTIDE SEQUENCE</scope>
    <source>
        <strain evidence="19">CHK169-2315</strain>
    </source>
</reference>
<dbReference type="InterPro" id="IPR036188">
    <property type="entry name" value="FAD/NAD-bd_sf"/>
</dbReference>
<dbReference type="Pfam" id="PF07992">
    <property type="entry name" value="Pyr_redox_2"/>
    <property type="match status" value="1"/>
</dbReference>
<feature type="binding site" evidence="14">
    <location>
        <position position="196"/>
    </location>
    <ligand>
        <name>NAD(+)</name>
        <dbReference type="ChEBI" id="CHEBI:57540"/>
    </ligand>
</feature>
<evidence type="ECO:0000256" key="16">
    <source>
        <dbReference type="RuleBase" id="RU003692"/>
    </source>
</evidence>
<dbReference type="EMBL" id="DXHX01000062">
    <property type="protein sequence ID" value="HIV74296.1"/>
    <property type="molecule type" value="Genomic_DNA"/>
</dbReference>
<evidence type="ECO:0000256" key="2">
    <source>
        <dbReference type="ARBA" id="ARBA00007532"/>
    </source>
</evidence>
<dbReference type="GO" id="GO:0005737">
    <property type="term" value="C:cytoplasm"/>
    <property type="evidence" value="ECO:0007669"/>
    <property type="project" value="UniProtKB-SubCell"/>
</dbReference>
<dbReference type="Gene3D" id="3.30.390.30">
    <property type="match status" value="1"/>
</dbReference>
<dbReference type="InterPro" id="IPR023753">
    <property type="entry name" value="FAD/NAD-binding_dom"/>
</dbReference>
<evidence type="ECO:0000256" key="11">
    <source>
        <dbReference type="ARBA" id="ARBA00023284"/>
    </source>
</evidence>
<dbReference type="InterPro" id="IPR001100">
    <property type="entry name" value="Pyr_nuc-diS_OxRdtase"/>
</dbReference>
<feature type="binding site" evidence="14">
    <location>
        <position position="255"/>
    </location>
    <ligand>
        <name>NAD(+)</name>
        <dbReference type="ChEBI" id="CHEBI:57540"/>
    </ligand>
</feature>
<evidence type="ECO:0000256" key="15">
    <source>
        <dbReference type="PIRSR" id="PIRSR000350-4"/>
    </source>
</evidence>
<dbReference type="EC" id="1.8.1.4" evidence="3 16"/>
<evidence type="ECO:0000256" key="13">
    <source>
        <dbReference type="PIRSR" id="PIRSR000350-2"/>
    </source>
</evidence>
<dbReference type="GO" id="GO:0006103">
    <property type="term" value="P:2-oxoglutarate metabolic process"/>
    <property type="evidence" value="ECO:0007669"/>
    <property type="project" value="TreeGrafter"/>
</dbReference>
<feature type="domain" description="Pyridine nucleotide-disulphide oxidoreductase dimerisation" evidence="17">
    <location>
        <begin position="328"/>
        <end position="435"/>
    </location>
</feature>
<evidence type="ECO:0000256" key="3">
    <source>
        <dbReference type="ARBA" id="ARBA00012608"/>
    </source>
</evidence>
<evidence type="ECO:0000256" key="1">
    <source>
        <dbReference type="ARBA" id="ARBA00004496"/>
    </source>
</evidence>
<keyword evidence="5" id="KW-0963">Cytoplasm</keyword>
<dbReference type="AlphaFoldDB" id="A0A9D1PKX6"/>
<reference evidence="19" key="2">
    <citation type="submission" date="2021-04" db="EMBL/GenBank/DDBJ databases">
        <authorList>
            <person name="Gilroy R."/>
        </authorList>
    </citation>
    <scope>NUCLEOTIDE SEQUENCE</scope>
    <source>
        <strain evidence="19">CHK169-2315</strain>
    </source>
</reference>
<protein>
    <recommendedName>
        <fullName evidence="4 16">Dihydrolipoyl dehydrogenase</fullName>
        <ecNumber evidence="3 16">1.8.1.4</ecNumber>
    </recommendedName>
</protein>
<feature type="binding site" evidence="14">
    <location>
        <begin position="136"/>
        <end position="138"/>
    </location>
    <ligand>
        <name>FAD</name>
        <dbReference type="ChEBI" id="CHEBI:57692"/>
    </ligand>
</feature>
<keyword evidence="11 16" id="KW-0676">Redox-active center</keyword>